<gene>
    <name evidence="11" type="ORF">ENJ96_06590</name>
</gene>
<evidence type="ECO:0000256" key="4">
    <source>
        <dbReference type="ARBA" id="ARBA00022695"/>
    </source>
</evidence>
<keyword evidence="7" id="KW-0067">ATP-binding</keyword>
<feature type="domain" description="Polymerase nucleotidyl transferase" evidence="10">
    <location>
        <begin position="13"/>
        <end position="95"/>
    </location>
</feature>
<name>A0A7V5P0A9_9BACT</name>
<dbReference type="AlphaFoldDB" id="A0A7V5P0A9"/>
<accession>A0A7V5P0A9</accession>
<dbReference type="Proteomes" id="UP000886101">
    <property type="component" value="Unassembled WGS sequence"/>
</dbReference>
<evidence type="ECO:0000256" key="6">
    <source>
        <dbReference type="ARBA" id="ARBA00022741"/>
    </source>
</evidence>
<comment type="cofactor">
    <cofactor evidence="1">
        <name>Mg(2+)</name>
        <dbReference type="ChEBI" id="CHEBI:18420"/>
    </cofactor>
</comment>
<evidence type="ECO:0000259" key="10">
    <source>
        <dbReference type="Pfam" id="PF01909"/>
    </source>
</evidence>
<keyword evidence="8" id="KW-0460">Magnesium</keyword>
<evidence type="ECO:0000256" key="8">
    <source>
        <dbReference type="ARBA" id="ARBA00022842"/>
    </source>
</evidence>
<evidence type="ECO:0000256" key="2">
    <source>
        <dbReference type="ARBA" id="ARBA00022649"/>
    </source>
</evidence>
<dbReference type="PANTHER" id="PTHR33571:SF14">
    <property type="entry name" value="PROTEIN ADENYLYLTRANSFERASE MJ0435-RELATED"/>
    <property type="match status" value="1"/>
</dbReference>
<comment type="similarity">
    <text evidence="9">Belongs to the MntA antitoxin family.</text>
</comment>
<dbReference type="GO" id="GO:0016779">
    <property type="term" value="F:nucleotidyltransferase activity"/>
    <property type="evidence" value="ECO:0007669"/>
    <property type="project" value="UniProtKB-KW"/>
</dbReference>
<keyword evidence="3" id="KW-0808">Transferase</keyword>
<dbReference type="GO" id="GO:0005524">
    <property type="term" value="F:ATP binding"/>
    <property type="evidence" value="ECO:0007669"/>
    <property type="project" value="UniProtKB-KW"/>
</dbReference>
<dbReference type="InterPro" id="IPR052038">
    <property type="entry name" value="Type-VII_TA_antitoxin"/>
</dbReference>
<evidence type="ECO:0000256" key="5">
    <source>
        <dbReference type="ARBA" id="ARBA00022723"/>
    </source>
</evidence>
<evidence type="ECO:0000256" key="9">
    <source>
        <dbReference type="ARBA" id="ARBA00038276"/>
    </source>
</evidence>
<keyword evidence="2" id="KW-1277">Toxin-antitoxin system</keyword>
<keyword evidence="4" id="KW-0548">Nucleotidyltransferase</keyword>
<evidence type="ECO:0000256" key="1">
    <source>
        <dbReference type="ARBA" id="ARBA00001946"/>
    </source>
</evidence>
<dbReference type="EMBL" id="DROK01000189">
    <property type="protein sequence ID" value="HHI97503.1"/>
    <property type="molecule type" value="Genomic_DNA"/>
</dbReference>
<dbReference type="SUPFAM" id="SSF81301">
    <property type="entry name" value="Nucleotidyltransferase"/>
    <property type="match status" value="1"/>
</dbReference>
<dbReference type="Gene3D" id="3.30.460.10">
    <property type="entry name" value="Beta Polymerase, domain 2"/>
    <property type="match status" value="1"/>
</dbReference>
<organism evidence="11">
    <name type="scientific">Thermodesulfatator atlanticus</name>
    <dbReference type="NCBI Taxonomy" id="501497"/>
    <lineage>
        <taxon>Bacteria</taxon>
        <taxon>Pseudomonadati</taxon>
        <taxon>Thermodesulfobacteriota</taxon>
        <taxon>Thermodesulfobacteria</taxon>
        <taxon>Thermodesulfobacteriales</taxon>
        <taxon>Thermodesulfatatoraceae</taxon>
        <taxon>Thermodesulfatator</taxon>
    </lineage>
</organism>
<sequence>MGAKSLEEIKRILREHKPILANRFHVKEINLFGSYVRGEETSGSDIDILVEFEIPIGLEIVDLKDYLEQILGVKVDVVSKKAVIRKPRLWKYIREELISV</sequence>
<keyword evidence="6" id="KW-0547">Nucleotide-binding</keyword>
<keyword evidence="5" id="KW-0479">Metal-binding</keyword>
<dbReference type="PANTHER" id="PTHR33571">
    <property type="entry name" value="SSL8005 PROTEIN"/>
    <property type="match status" value="1"/>
</dbReference>
<protein>
    <submittedName>
        <fullName evidence="11">Nucleotidyltransferase</fullName>
    </submittedName>
</protein>
<evidence type="ECO:0000256" key="7">
    <source>
        <dbReference type="ARBA" id="ARBA00022840"/>
    </source>
</evidence>
<dbReference type="InterPro" id="IPR043519">
    <property type="entry name" value="NT_sf"/>
</dbReference>
<reference evidence="11" key="1">
    <citation type="journal article" date="2020" name="mSystems">
        <title>Genome- and Community-Level Interaction Insights into Carbon Utilization and Element Cycling Functions of Hydrothermarchaeota in Hydrothermal Sediment.</title>
        <authorList>
            <person name="Zhou Z."/>
            <person name="Liu Y."/>
            <person name="Xu W."/>
            <person name="Pan J."/>
            <person name="Luo Z.H."/>
            <person name="Li M."/>
        </authorList>
    </citation>
    <scope>NUCLEOTIDE SEQUENCE [LARGE SCALE GENOMIC DNA]</scope>
    <source>
        <strain evidence="11">HyVt-533</strain>
    </source>
</reference>
<dbReference type="InterPro" id="IPR002934">
    <property type="entry name" value="Polymerase_NTP_transf_dom"/>
</dbReference>
<evidence type="ECO:0000256" key="3">
    <source>
        <dbReference type="ARBA" id="ARBA00022679"/>
    </source>
</evidence>
<dbReference type="Pfam" id="PF01909">
    <property type="entry name" value="NTP_transf_2"/>
    <property type="match status" value="1"/>
</dbReference>
<proteinExistence type="inferred from homology"/>
<comment type="caution">
    <text evidence="11">The sequence shown here is derived from an EMBL/GenBank/DDBJ whole genome shotgun (WGS) entry which is preliminary data.</text>
</comment>
<dbReference type="CDD" id="cd05403">
    <property type="entry name" value="NT_KNTase_like"/>
    <property type="match status" value="1"/>
</dbReference>
<evidence type="ECO:0000313" key="11">
    <source>
        <dbReference type="EMBL" id="HHI97503.1"/>
    </source>
</evidence>
<dbReference type="GO" id="GO:0046872">
    <property type="term" value="F:metal ion binding"/>
    <property type="evidence" value="ECO:0007669"/>
    <property type="project" value="UniProtKB-KW"/>
</dbReference>